<gene>
    <name evidence="2" type="ORF">A2538_00305</name>
</gene>
<evidence type="ECO:0000259" key="1">
    <source>
        <dbReference type="Pfam" id="PF18723"/>
    </source>
</evidence>
<protein>
    <recommendedName>
        <fullName evidence="1">5-hmdU DNA kinase helical domain-containing protein</fullName>
    </recommendedName>
</protein>
<dbReference type="AlphaFoldDB" id="A0A1F6PEK8"/>
<dbReference type="EMBL" id="MFRE01000007">
    <property type="protein sequence ID" value="OGH94587.1"/>
    <property type="molecule type" value="Genomic_DNA"/>
</dbReference>
<evidence type="ECO:0000313" key="2">
    <source>
        <dbReference type="EMBL" id="OGH94587.1"/>
    </source>
</evidence>
<dbReference type="Proteomes" id="UP000178254">
    <property type="component" value="Unassembled WGS sequence"/>
</dbReference>
<comment type="caution">
    <text evidence="2">The sequence shown here is derived from an EMBL/GenBank/DDBJ whole genome shotgun (WGS) entry which is preliminary data.</text>
</comment>
<evidence type="ECO:0000313" key="3">
    <source>
        <dbReference type="Proteomes" id="UP000178254"/>
    </source>
</evidence>
<feature type="domain" description="5-hmdU DNA kinase helical" evidence="1">
    <location>
        <begin position="10"/>
        <end position="293"/>
    </location>
</feature>
<reference evidence="2 3" key="1">
    <citation type="journal article" date="2016" name="Nat. Commun.">
        <title>Thousands of microbial genomes shed light on interconnected biogeochemical processes in an aquifer system.</title>
        <authorList>
            <person name="Anantharaman K."/>
            <person name="Brown C.T."/>
            <person name="Hug L.A."/>
            <person name="Sharon I."/>
            <person name="Castelle C.J."/>
            <person name="Probst A.J."/>
            <person name="Thomas B.C."/>
            <person name="Singh A."/>
            <person name="Wilkins M.J."/>
            <person name="Karaoz U."/>
            <person name="Brodie E.L."/>
            <person name="Williams K.H."/>
            <person name="Hubbard S.S."/>
            <person name="Banfield J.F."/>
        </authorList>
    </citation>
    <scope>NUCLEOTIDE SEQUENCE [LARGE SCALE GENOMIC DNA]</scope>
</reference>
<dbReference type="Pfam" id="PF18723">
    <property type="entry name" value="HMUDK_hel"/>
    <property type="match status" value="1"/>
</dbReference>
<proteinExistence type="predicted"/>
<accession>A0A1F6PEK8</accession>
<dbReference type="STRING" id="1798709.A2538_00305"/>
<sequence length="305" mass="35554">MKPILSPASTRDFFNFIYERQLIWYKRHVLKLPSPWTADPIMQKYKFCNMYRELDRCTIYLLTRLQPIKARPWQLFNIILFRFFNQDKIFEQLSGPFTRFEQTEANECKARLDKLKKSGQTIFNNAYIIAPAPGFMSKHAGIIANLKKISSQLAKLTERLDKADAPADAFIVLRGLPQVGPFLAGEIWTDLSYLKFFKQNWTDDDFTTVGPGALWGLKILSGLSRLSPVRQNEILQYLHQAQRKILPKIFSDVTDNLNWNDIAYRPAFSNAPWLSLTNIEGALCEFRKYTNLKNGHGRRRYFKNN</sequence>
<name>A0A1F6PEK8_9BACT</name>
<dbReference type="InterPro" id="IPR040684">
    <property type="entry name" value="HMUDK_hel"/>
</dbReference>
<organism evidence="2 3">
    <name type="scientific">Candidatus Magasanikbacteria bacterium RIFOXYD2_FULL_41_14</name>
    <dbReference type="NCBI Taxonomy" id="1798709"/>
    <lineage>
        <taxon>Bacteria</taxon>
        <taxon>Candidatus Magasanikiibacteriota</taxon>
    </lineage>
</organism>